<proteinExistence type="predicted"/>
<evidence type="ECO:0000313" key="3">
    <source>
        <dbReference type="Proteomes" id="UP000765509"/>
    </source>
</evidence>
<name>A0A9Q3D8Q5_9BASI</name>
<dbReference type="EMBL" id="AVOT02013279">
    <property type="protein sequence ID" value="MBW0495767.1"/>
    <property type="molecule type" value="Genomic_DNA"/>
</dbReference>
<protein>
    <submittedName>
        <fullName evidence="2">Uncharacterized protein</fullName>
    </submittedName>
</protein>
<keyword evidence="3" id="KW-1185">Reference proteome</keyword>
<dbReference type="Proteomes" id="UP000765509">
    <property type="component" value="Unassembled WGS sequence"/>
</dbReference>
<comment type="caution">
    <text evidence="2">The sequence shown here is derived from an EMBL/GenBank/DDBJ whole genome shotgun (WGS) entry which is preliminary data.</text>
</comment>
<evidence type="ECO:0000313" key="2">
    <source>
        <dbReference type="EMBL" id="MBW0495767.1"/>
    </source>
</evidence>
<feature type="compositionally biased region" description="Low complexity" evidence="1">
    <location>
        <begin position="9"/>
        <end position="20"/>
    </location>
</feature>
<reference evidence="2" key="1">
    <citation type="submission" date="2021-03" db="EMBL/GenBank/DDBJ databases">
        <title>Draft genome sequence of rust myrtle Austropuccinia psidii MF-1, a brazilian biotype.</title>
        <authorList>
            <person name="Quecine M.C."/>
            <person name="Pachon D.M.R."/>
            <person name="Bonatelli M.L."/>
            <person name="Correr F.H."/>
            <person name="Franceschini L.M."/>
            <person name="Leite T.F."/>
            <person name="Margarido G.R.A."/>
            <person name="Almeida C.A."/>
            <person name="Ferrarezi J.A."/>
            <person name="Labate C.A."/>
        </authorList>
    </citation>
    <scope>NUCLEOTIDE SEQUENCE</scope>
    <source>
        <strain evidence="2">MF-1</strain>
    </source>
</reference>
<gene>
    <name evidence="2" type="ORF">O181_035482</name>
</gene>
<organism evidence="2 3">
    <name type="scientific">Austropuccinia psidii MF-1</name>
    <dbReference type="NCBI Taxonomy" id="1389203"/>
    <lineage>
        <taxon>Eukaryota</taxon>
        <taxon>Fungi</taxon>
        <taxon>Dikarya</taxon>
        <taxon>Basidiomycota</taxon>
        <taxon>Pucciniomycotina</taxon>
        <taxon>Pucciniomycetes</taxon>
        <taxon>Pucciniales</taxon>
        <taxon>Sphaerophragmiaceae</taxon>
        <taxon>Austropuccinia</taxon>
    </lineage>
</organism>
<sequence length="145" mass="15924">MPVEHSPPARQTRSQARAQAVLTATPRFPLDSTPAVPQLRAQLDRGPHLEVAAPSGMEGRGPRRSNPFSGVADSFQGLSRTTFKDPGEDGEEEEETSVEKEGLEGTDGFLLLWEHPKVLEDQLYPSLISLPLTSMNHLHWASCIK</sequence>
<dbReference type="AlphaFoldDB" id="A0A9Q3D8Q5"/>
<evidence type="ECO:0000256" key="1">
    <source>
        <dbReference type="SAM" id="MobiDB-lite"/>
    </source>
</evidence>
<accession>A0A9Q3D8Q5</accession>
<feature type="region of interest" description="Disordered" evidence="1">
    <location>
        <begin position="1"/>
        <end position="103"/>
    </location>
</feature>